<feature type="binding site" evidence="6">
    <location>
        <position position="159"/>
    </location>
    <ligand>
        <name>Zn(2+)</name>
        <dbReference type="ChEBI" id="CHEBI:29105"/>
        <label>2</label>
    </ligand>
</feature>
<evidence type="ECO:0000256" key="3">
    <source>
        <dbReference type="ARBA" id="ARBA00022801"/>
    </source>
</evidence>
<accession>A0A2A2H5V2</accession>
<sequence>MEILIQSIGTVENKLLRTLEKPLEKIFGINCHVSNDILEIPERSYNPSRDQYHSTEILYSMMNILKRDSNHILGVTNVDLYASRINFVLGEAEYPGNFAIISVNRLKSPNKKLFLKRILTEAVHELGHTFGLPHCKNHLCVMHFSNSVVETDIKGPGFCSDCLSKLF</sequence>
<evidence type="ECO:0000256" key="4">
    <source>
        <dbReference type="ARBA" id="ARBA00022833"/>
    </source>
</evidence>
<dbReference type="RefSeq" id="WP_069585519.1">
    <property type="nucleotide sequence ID" value="NZ_LMVM01000012.1"/>
</dbReference>
<comment type="similarity">
    <text evidence="6">Belongs to the peptidase M54 family.</text>
</comment>
<name>A0A2A2H5V2_METBR</name>
<feature type="binding site" evidence="6">
    <location>
        <position position="162"/>
    </location>
    <ligand>
        <name>Zn(2+)</name>
        <dbReference type="ChEBI" id="CHEBI:29105"/>
        <label>2</label>
    </ligand>
</feature>
<dbReference type="HAMAP" id="MF_01842">
    <property type="entry name" value="Archaemetzincin"/>
    <property type="match status" value="1"/>
</dbReference>
<evidence type="ECO:0000313" key="8">
    <source>
        <dbReference type="Proteomes" id="UP000217784"/>
    </source>
</evidence>
<keyword evidence="4 6" id="KW-0862">Zinc</keyword>
<dbReference type="InterPro" id="IPR012962">
    <property type="entry name" value="Pept_M54_archaemetzincn"/>
</dbReference>
<feature type="binding site" evidence="6">
    <location>
        <position position="134"/>
    </location>
    <ligand>
        <name>Zn(2+)</name>
        <dbReference type="ChEBI" id="CHEBI:29105"/>
        <label>1</label>
        <note>catalytic</note>
    </ligand>
</feature>
<protein>
    <recommendedName>
        <fullName evidence="6">Archaemetzincin</fullName>
        <ecNumber evidence="6">3.4.-.-</ecNumber>
    </recommendedName>
</protein>
<evidence type="ECO:0000256" key="5">
    <source>
        <dbReference type="ARBA" id="ARBA00023049"/>
    </source>
</evidence>
<dbReference type="CDD" id="cd11375">
    <property type="entry name" value="Peptidase_M54"/>
    <property type="match status" value="1"/>
</dbReference>
<dbReference type="GO" id="GO:0008237">
    <property type="term" value="F:metallopeptidase activity"/>
    <property type="evidence" value="ECO:0007669"/>
    <property type="project" value="UniProtKB-UniRule"/>
</dbReference>
<dbReference type="GO" id="GO:0006508">
    <property type="term" value="P:proteolysis"/>
    <property type="evidence" value="ECO:0007669"/>
    <property type="project" value="UniProtKB-UniRule"/>
</dbReference>
<feature type="binding site" evidence="6">
    <location>
        <position position="128"/>
    </location>
    <ligand>
        <name>Zn(2+)</name>
        <dbReference type="ChEBI" id="CHEBI:29105"/>
        <label>1</label>
        <note>catalytic</note>
    </ligand>
</feature>
<feature type="binding site" evidence="6">
    <location>
        <position position="135"/>
    </location>
    <ligand>
        <name>Zn(2+)</name>
        <dbReference type="ChEBI" id="CHEBI:29105"/>
        <label>2</label>
    </ligand>
</feature>
<comment type="caution">
    <text evidence="7">The sequence shown here is derived from an EMBL/GenBank/DDBJ whole genome shotgun (WGS) entry which is preliminary data.</text>
</comment>
<dbReference type="PIRSF" id="PIRSF005785">
    <property type="entry name" value="Zn-prot_arch"/>
    <property type="match status" value="1"/>
</dbReference>
<dbReference type="GO" id="GO:0008270">
    <property type="term" value="F:zinc ion binding"/>
    <property type="evidence" value="ECO:0007669"/>
    <property type="project" value="UniProtKB-UniRule"/>
</dbReference>
<keyword evidence="5 6" id="KW-0482">Metalloprotease</keyword>
<dbReference type="Proteomes" id="UP000217784">
    <property type="component" value="Unassembled WGS sequence"/>
</dbReference>
<dbReference type="EMBL" id="LMVM01000012">
    <property type="protein sequence ID" value="PAV04841.1"/>
    <property type="molecule type" value="Genomic_DNA"/>
</dbReference>
<gene>
    <name evidence="6" type="primary">amzA</name>
    <name evidence="7" type="ORF">ASJ80_11055</name>
</gene>
<evidence type="ECO:0000313" key="7">
    <source>
        <dbReference type="EMBL" id="PAV04841.1"/>
    </source>
</evidence>
<comment type="cofactor">
    <cofactor evidence="6">
        <name>Zn(2+)</name>
        <dbReference type="ChEBI" id="CHEBI:29105"/>
    </cofactor>
    <text evidence="6">Binds 2 Zn(2+) ions per subunit. One is catalytic, whereas the other seems to have a structural role.</text>
</comment>
<evidence type="ECO:0000256" key="2">
    <source>
        <dbReference type="ARBA" id="ARBA00022723"/>
    </source>
</evidence>
<evidence type="ECO:0000256" key="1">
    <source>
        <dbReference type="ARBA" id="ARBA00022670"/>
    </source>
</evidence>
<keyword evidence="8" id="KW-1185">Reference proteome</keyword>
<dbReference type="NCBIfam" id="NF033823">
    <property type="entry name" value="archmetzin"/>
    <property type="match status" value="1"/>
</dbReference>
<reference evidence="7 8" key="1">
    <citation type="journal article" date="2017" name="BMC Genomics">
        <title>Genomic analysis of methanogenic archaea reveals a shift towards energy conservation.</title>
        <authorList>
            <person name="Gilmore S.P."/>
            <person name="Henske J.K."/>
            <person name="Sexton J.A."/>
            <person name="Solomon K.V."/>
            <person name="Seppala S."/>
            <person name="Yoo J.I."/>
            <person name="Huyett L.M."/>
            <person name="Pressman A."/>
            <person name="Cogan J.Z."/>
            <person name="Kivenson V."/>
            <person name="Peng X."/>
            <person name="Tan Y."/>
            <person name="Valentine D.L."/>
            <person name="O'Malley M.A."/>
        </authorList>
    </citation>
    <scope>NUCLEOTIDE SEQUENCE [LARGE SCALE GENOMIC DNA]</scope>
    <source>
        <strain evidence="7 8">M.o.H.</strain>
    </source>
</reference>
<dbReference type="SUPFAM" id="SSF55486">
    <property type="entry name" value="Metalloproteases ('zincins'), catalytic domain"/>
    <property type="match status" value="1"/>
</dbReference>
<feature type="binding site" evidence="6">
    <location>
        <position position="124"/>
    </location>
    <ligand>
        <name>Zn(2+)</name>
        <dbReference type="ChEBI" id="CHEBI:29105"/>
        <label>1</label>
        <note>catalytic</note>
    </ligand>
</feature>
<keyword evidence="1 6" id="KW-0645">Protease</keyword>
<dbReference type="PANTHER" id="PTHR15910:SF1">
    <property type="entry name" value="ARCHAEMETZINCIN-2"/>
    <property type="match status" value="1"/>
</dbReference>
<dbReference type="PANTHER" id="PTHR15910">
    <property type="entry name" value="ARCHAEMETZINCIN"/>
    <property type="match status" value="1"/>
</dbReference>
<keyword evidence="3 6" id="KW-0378">Hydrolase</keyword>
<organism evidence="7 8">
    <name type="scientific">Methanobacterium bryantii</name>
    <dbReference type="NCBI Taxonomy" id="2161"/>
    <lineage>
        <taxon>Archaea</taxon>
        <taxon>Methanobacteriati</taxon>
        <taxon>Methanobacteriota</taxon>
        <taxon>Methanomada group</taxon>
        <taxon>Methanobacteria</taxon>
        <taxon>Methanobacteriales</taxon>
        <taxon>Methanobacteriaceae</taxon>
        <taxon>Methanobacterium</taxon>
    </lineage>
</organism>
<dbReference type="Gene3D" id="3.40.390.10">
    <property type="entry name" value="Collagenase (Catalytic Domain)"/>
    <property type="match status" value="1"/>
</dbReference>
<feature type="binding site" evidence="6">
    <location>
        <position position="140"/>
    </location>
    <ligand>
        <name>Zn(2+)</name>
        <dbReference type="ChEBI" id="CHEBI:29105"/>
        <label>2</label>
    </ligand>
</feature>
<dbReference type="InterPro" id="IPR024079">
    <property type="entry name" value="MetalloPept_cat_dom_sf"/>
</dbReference>
<evidence type="ECO:0000256" key="6">
    <source>
        <dbReference type="HAMAP-Rule" id="MF_01842"/>
    </source>
</evidence>
<proteinExistence type="inferred from homology"/>
<comment type="subunit">
    <text evidence="6">Monomer.</text>
</comment>
<keyword evidence="2 6" id="KW-0479">Metal-binding</keyword>
<comment type="function">
    <text evidence="6">Probable zinc metalloprotease whose natural substrate is unknown.</text>
</comment>
<dbReference type="OrthoDB" id="80603at2157"/>
<dbReference type="InterPro" id="IPR012091">
    <property type="entry name" value="Pept_M54_archaemetzncn_arc/bac"/>
</dbReference>
<dbReference type="AlphaFoldDB" id="A0A2A2H5V2"/>
<feature type="active site" description="Proton acceptor" evidence="6">
    <location>
        <position position="125"/>
    </location>
</feature>
<dbReference type="Pfam" id="PF07998">
    <property type="entry name" value="Peptidase_M54"/>
    <property type="match status" value="1"/>
</dbReference>
<dbReference type="EC" id="3.4.-.-" evidence="6"/>